<sequence>MDSGLNLSHLLGKQVTTPVLALVLWMLFRDLQSNKRVIKETQSRKLVKPYLNKMSPEEEMLDGDNLGISKWRPLRVIEGLVVSVEEEERESYKPWDETEPYPYKPFKPGEHRLTMGISTIPFNYWFIIDKTLKERIDKKWEILRTNYEDLVYHVDPAMINNDGKKGSDVPTDDMYAKIVISPKDVEQTNRGLCQVYSNVISYLTCRFPQYFQMVLSPGETPGALYNAILKEYHPIDPERYLQLANDCPQCIDYRCFNTDIIPFELTKNIHMKEDEIGYRVLISCDKTRRAHELILAISRLVEDDLLLLLRNQYQQYNEEYIMFSGLFGFAAGFNPRSRFLKPLTLIHGPVPEYKRDLQSQMNKFFAHLKPYTLANRVNYTFQNHDMLYAQRKFTDARARSLDELHGGKDIHYRSERQTLTKFPIPSNDDVVVFGVRTYLWNFRDQWLVNNFYGQPQIIEELEKAINDMNHALGTYKGRDEWGPPLMNIIRQNKELRMTRTQN</sequence>
<proteinExistence type="predicted"/>
<dbReference type="Pfam" id="PF11927">
    <property type="entry name" value="HODM_asu-like"/>
    <property type="match status" value="1"/>
</dbReference>
<accession>A0A4C2E9Z0</accession>
<name>A0A4C2E9Z0_9SACH</name>
<evidence type="ECO:0000313" key="1">
    <source>
        <dbReference type="EMBL" id="GCF01056.1"/>
    </source>
</evidence>
<comment type="caution">
    <text evidence="1">The sequence shown here is derived from an EMBL/GenBank/DDBJ whole genome shotgun (WGS) entry which is preliminary data.</text>
</comment>
<dbReference type="Proteomes" id="UP000301737">
    <property type="component" value="Unassembled WGS sequence"/>
</dbReference>
<reference evidence="1 2" key="1">
    <citation type="submission" date="2019-01" db="EMBL/GenBank/DDBJ databases">
        <title>Draft Genome Sequencing of Zygosaccharomyces mellis Ca-7.</title>
        <authorList>
            <person name="Shiwa Y."/>
            <person name="Kanesaki Y."/>
            <person name="Ishige T."/>
            <person name="Mura K."/>
            <person name="Hori T."/>
            <person name="Tamura T."/>
        </authorList>
    </citation>
    <scope>NUCLEOTIDE SEQUENCE [LARGE SCALE GENOMIC DNA]</scope>
    <source>
        <strain evidence="1 2">Ca-7</strain>
    </source>
</reference>
<dbReference type="InterPro" id="IPR021848">
    <property type="entry name" value="HODM_asu-like"/>
</dbReference>
<dbReference type="AlphaFoldDB" id="A0A4C2E9Z0"/>
<dbReference type="OrthoDB" id="5043642at2759"/>
<gene>
    <name evidence="1" type="ORF">ZYGM_000447</name>
</gene>
<evidence type="ECO:0000313" key="2">
    <source>
        <dbReference type="Proteomes" id="UP000301737"/>
    </source>
</evidence>
<dbReference type="EMBL" id="BIMX01000026">
    <property type="protein sequence ID" value="GCF01056.1"/>
    <property type="molecule type" value="Genomic_DNA"/>
</dbReference>
<organism evidence="1 2">
    <name type="scientific">Zygosaccharomyces mellis</name>
    <dbReference type="NCBI Taxonomy" id="42258"/>
    <lineage>
        <taxon>Eukaryota</taxon>
        <taxon>Fungi</taxon>
        <taxon>Dikarya</taxon>
        <taxon>Ascomycota</taxon>
        <taxon>Saccharomycotina</taxon>
        <taxon>Saccharomycetes</taxon>
        <taxon>Saccharomycetales</taxon>
        <taxon>Saccharomycetaceae</taxon>
        <taxon>Zygosaccharomyces</taxon>
    </lineage>
</organism>
<keyword evidence="2" id="KW-1185">Reference proteome</keyword>
<protein>
    <submittedName>
        <fullName evidence="1">Uncharacterized protein</fullName>
    </submittedName>
</protein>